<organism evidence="1 2">
    <name type="scientific">Eumeta variegata</name>
    <name type="common">Bagworm moth</name>
    <name type="synonym">Eumeta japonica</name>
    <dbReference type="NCBI Taxonomy" id="151549"/>
    <lineage>
        <taxon>Eukaryota</taxon>
        <taxon>Metazoa</taxon>
        <taxon>Ecdysozoa</taxon>
        <taxon>Arthropoda</taxon>
        <taxon>Hexapoda</taxon>
        <taxon>Insecta</taxon>
        <taxon>Pterygota</taxon>
        <taxon>Neoptera</taxon>
        <taxon>Endopterygota</taxon>
        <taxon>Lepidoptera</taxon>
        <taxon>Glossata</taxon>
        <taxon>Ditrysia</taxon>
        <taxon>Tineoidea</taxon>
        <taxon>Psychidae</taxon>
        <taxon>Oiketicinae</taxon>
        <taxon>Eumeta</taxon>
    </lineage>
</organism>
<evidence type="ECO:0000313" key="2">
    <source>
        <dbReference type="Proteomes" id="UP000299102"/>
    </source>
</evidence>
<dbReference type="SUPFAM" id="SSF53098">
    <property type="entry name" value="Ribonuclease H-like"/>
    <property type="match status" value="1"/>
</dbReference>
<comment type="caution">
    <text evidence="1">The sequence shown here is derived from an EMBL/GenBank/DDBJ whole genome shotgun (WGS) entry which is preliminary data.</text>
</comment>
<dbReference type="GO" id="GO:0003676">
    <property type="term" value="F:nucleic acid binding"/>
    <property type="evidence" value="ECO:0007669"/>
    <property type="project" value="InterPro"/>
</dbReference>
<gene>
    <name evidence="1" type="ORF">EVAR_73911_1</name>
</gene>
<dbReference type="EMBL" id="BGZK01008932">
    <property type="protein sequence ID" value="GBP10380.1"/>
    <property type="molecule type" value="Genomic_DNA"/>
</dbReference>
<dbReference type="PANTHER" id="PTHR47331">
    <property type="entry name" value="PHD-TYPE DOMAIN-CONTAINING PROTEIN"/>
    <property type="match status" value="1"/>
</dbReference>
<dbReference type="InterPro" id="IPR036397">
    <property type="entry name" value="RNaseH_sf"/>
</dbReference>
<name>A0A4C1T9Y5_EUMVA</name>
<keyword evidence="2" id="KW-1185">Reference proteome</keyword>
<dbReference type="Proteomes" id="UP000299102">
    <property type="component" value="Unassembled WGS sequence"/>
</dbReference>
<accession>A0A4C1T9Y5</accession>
<dbReference type="Gene3D" id="3.30.420.10">
    <property type="entry name" value="Ribonuclease H-like superfamily/Ribonuclease H"/>
    <property type="match status" value="1"/>
</dbReference>
<reference evidence="1 2" key="1">
    <citation type="journal article" date="2019" name="Commun. Biol.">
        <title>The bagworm genome reveals a unique fibroin gene that provides high tensile strength.</title>
        <authorList>
            <person name="Kono N."/>
            <person name="Nakamura H."/>
            <person name="Ohtoshi R."/>
            <person name="Tomita M."/>
            <person name="Numata K."/>
            <person name="Arakawa K."/>
        </authorList>
    </citation>
    <scope>NUCLEOTIDE SEQUENCE [LARGE SCALE GENOMIC DNA]</scope>
</reference>
<sequence length="132" mass="15129">MYAKSTPDGLPAARLHVSTAFYICRNRLFGRRREKRWGVVFTCLTIRAIHFEVAHSLDTRSCILCVRNFIAQRGVPREIYTDNGTNFKGAAKILNDSLKQIEFSNLISTFDKTKWLFNPQAPPYGWNMGEAN</sequence>
<dbReference type="OrthoDB" id="8958038at2759"/>
<dbReference type="InterPro" id="IPR012337">
    <property type="entry name" value="RNaseH-like_sf"/>
</dbReference>
<dbReference type="AlphaFoldDB" id="A0A4C1T9Y5"/>
<evidence type="ECO:0008006" key="3">
    <source>
        <dbReference type="Google" id="ProtNLM"/>
    </source>
</evidence>
<protein>
    <recommendedName>
        <fullName evidence="3">Integrase catalytic domain-containing protein</fullName>
    </recommendedName>
</protein>
<proteinExistence type="predicted"/>
<evidence type="ECO:0000313" key="1">
    <source>
        <dbReference type="EMBL" id="GBP10380.1"/>
    </source>
</evidence>
<dbReference type="STRING" id="151549.A0A4C1T9Y5"/>